<feature type="compositionally biased region" description="Acidic residues" evidence="1">
    <location>
        <begin position="95"/>
        <end position="104"/>
    </location>
</feature>
<feature type="compositionally biased region" description="Acidic residues" evidence="1">
    <location>
        <begin position="114"/>
        <end position="138"/>
    </location>
</feature>
<sequence>MTTRWSLALTARALIVASIRPRPLKHDAIAVARHGGHTYQLSETCLTHVYVRGTPPSAMSGNRVEELESRVEELEASLSGLTDELMETKARLAELEDESSDEYIEAGVGAVTDDGTEESSANEEANPDEDDSTDDSSADDIIVA</sequence>
<evidence type="ECO:0008006" key="4">
    <source>
        <dbReference type="Google" id="ProtNLM"/>
    </source>
</evidence>
<accession>A0AAV3SDX8</accession>
<evidence type="ECO:0000313" key="2">
    <source>
        <dbReference type="EMBL" id="GAA0452910.1"/>
    </source>
</evidence>
<dbReference type="Pfam" id="PF24362">
    <property type="entry name" value="DUF7518"/>
    <property type="match status" value="1"/>
</dbReference>
<name>A0AAV3SDX8_HALDO</name>
<feature type="region of interest" description="Disordered" evidence="1">
    <location>
        <begin position="93"/>
        <end position="144"/>
    </location>
</feature>
<reference evidence="2" key="2">
    <citation type="submission" date="2023-12" db="EMBL/GenBank/DDBJ databases">
        <authorList>
            <person name="Sun Q."/>
            <person name="Inoue M."/>
        </authorList>
    </citation>
    <scope>NUCLEOTIDE SEQUENCE</scope>
    <source>
        <strain evidence="2">JCM 12289</strain>
    </source>
</reference>
<comment type="caution">
    <text evidence="2">The sequence shown here is derived from an EMBL/GenBank/DDBJ whole genome shotgun (WGS) entry which is preliminary data.</text>
</comment>
<evidence type="ECO:0000256" key="1">
    <source>
        <dbReference type="SAM" id="MobiDB-lite"/>
    </source>
</evidence>
<dbReference type="EMBL" id="BAAADN010000009">
    <property type="protein sequence ID" value="GAA0452910.1"/>
    <property type="molecule type" value="Genomic_DNA"/>
</dbReference>
<dbReference type="AlphaFoldDB" id="A0AAV3SDX8"/>
<gene>
    <name evidence="2" type="ORF">GCM10008985_05770</name>
</gene>
<proteinExistence type="predicted"/>
<dbReference type="Proteomes" id="UP001500962">
    <property type="component" value="Unassembled WGS sequence"/>
</dbReference>
<protein>
    <recommendedName>
        <fullName evidence="4">EKC/KEOPS complex subunit GON7</fullName>
    </recommendedName>
</protein>
<reference evidence="2" key="1">
    <citation type="journal article" date="2014" name="Int. J. Syst. Evol. Microbiol.">
        <title>Complete genome sequence of Corynebacterium casei LMG S-19264T (=DSM 44701T), isolated from a smear-ripened cheese.</title>
        <authorList>
            <consortium name="US DOE Joint Genome Institute (JGI-PGF)"/>
            <person name="Walter F."/>
            <person name="Albersmeier A."/>
            <person name="Kalinowski J."/>
            <person name="Ruckert C."/>
        </authorList>
    </citation>
    <scope>NUCLEOTIDE SEQUENCE</scope>
    <source>
        <strain evidence="2">JCM 12289</strain>
    </source>
</reference>
<organism evidence="2 3">
    <name type="scientific">Halococcus dombrowskii</name>
    <dbReference type="NCBI Taxonomy" id="179637"/>
    <lineage>
        <taxon>Archaea</taxon>
        <taxon>Methanobacteriati</taxon>
        <taxon>Methanobacteriota</taxon>
        <taxon>Stenosarchaea group</taxon>
        <taxon>Halobacteria</taxon>
        <taxon>Halobacteriales</taxon>
        <taxon>Halococcaceae</taxon>
        <taxon>Halococcus</taxon>
    </lineage>
</organism>
<dbReference type="InterPro" id="IPR055940">
    <property type="entry name" value="DUF7518"/>
</dbReference>
<evidence type="ECO:0000313" key="3">
    <source>
        <dbReference type="Proteomes" id="UP001500962"/>
    </source>
</evidence>